<sequence length="37" mass="4362">MDKKIRESTQRRKERQKVGLEAAYCAETVAITYEEMV</sequence>
<accession>A0ABN0R8L3</accession>
<gene>
    <name evidence="1" type="ORF">I551_9193</name>
</gene>
<dbReference type="Proteomes" id="UP000020681">
    <property type="component" value="Unassembled WGS sequence"/>
</dbReference>
<evidence type="ECO:0000313" key="2">
    <source>
        <dbReference type="Proteomes" id="UP000020681"/>
    </source>
</evidence>
<keyword evidence="2" id="KW-1185">Reference proteome</keyword>
<reference evidence="1 2" key="1">
    <citation type="submission" date="2014-01" db="EMBL/GenBank/DDBJ databases">
        <authorList>
            <person name="Dobos K."/>
            <person name="Lenaerts A."/>
            <person name="Ordway D."/>
            <person name="DeGroote M.A."/>
            <person name="Parker T."/>
            <person name="Sizemore C."/>
            <person name="Tallon L.J."/>
            <person name="Sadzewicz L.K."/>
            <person name="Sengamalay N."/>
            <person name="Fraser C.M."/>
            <person name="Hine E."/>
            <person name="Shefchek K.A."/>
            <person name="Das S.P."/>
            <person name="Tettelin H."/>
        </authorList>
    </citation>
    <scope>NUCLEOTIDE SEQUENCE [LARGE SCALE GENOMIC DNA]</scope>
    <source>
        <strain evidence="1 2">Harvey</strain>
    </source>
</reference>
<proteinExistence type="predicted"/>
<organism evidence="1 2">
    <name type="scientific">Mycobacterium ulcerans str. Harvey</name>
    <dbReference type="NCBI Taxonomy" id="1299332"/>
    <lineage>
        <taxon>Bacteria</taxon>
        <taxon>Bacillati</taxon>
        <taxon>Actinomycetota</taxon>
        <taxon>Actinomycetes</taxon>
        <taxon>Mycobacteriales</taxon>
        <taxon>Mycobacteriaceae</taxon>
        <taxon>Mycobacterium</taxon>
        <taxon>Mycobacterium ulcerans group</taxon>
    </lineage>
</organism>
<dbReference type="EMBL" id="JAOL01000058">
    <property type="protein sequence ID" value="EUA93537.1"/>
    <property type="molecule type" value="Genomic_DNA"/>
</dbReference>
<evidence type="ECO:0000313" key="1">
    <source>
        <dbReference type="EMBL" id="EUA93537.1"/>
    </source>
</evidence>
<comment type="caution">
    <text evidence="1">The sequence shown here is derived from an EMBL/GenBank/DDBJ whole genome shotgun (WGS) entry which is preliminary data.</text>
</comment>
<protein>
    <submittedName>
        <fullName evidence="1">Uncharacterized protein</fullName>
    </submittedName>
</protein>
<name>A0ABN0R8L3_MYCUL</name>